<evidence type="ECO:0000256" key="1">
    <source>
        <dbReference type="ARBA" id="ARBA00008857"/>
    </source>
</evidence>
<keyword evidence="2" id="KW-0229">DNA integration</keyword>
<evidence type="ECO:0000256" key="5">
    <source>
        <dbReference type="PROSITE-ProRule" id="PRU01248"/>
    </source>
</evidence>
<dbReference type="Pfam" id="PF13495">
    <property type="entry name" value="Phage_int_SAM_4"/>
    <property type="match status" value="1"/>
</dbReference>
<dbReference type="PROSITE" id="PS51900">
    <property type="entry name" value="CB"/>
    <property type="match status" value="1"/>
</dbReference>
<dbReference type="InterPro" id="IPR004107">
    <property type="entry name" value="Integrase_SAM-like_N"/>
</dbReference>
<evidence type="ECO:0000313" key="8">
    <source>
        <dbReference type="EMBL" id="PIY95401.1"/>
    </source>
</evidence>
<evidence type="ECO:0000256" key="4">
    <source>
        <dbReference type="ARBA" id="ARBA00023172"/>
    </source>
</evidence>
<dbReference type="InterPro" id="IPR044068">
    <property type="entry name" value="CB"/>
</dbReference>
<dbReference type="GO" id="GO:0015074">
    <property type="term" value="P:DNA integration"/>
    <property type="evidence" value="ECO:0007669"/>
    <property type="project" value="UniProtKB-KW"/>
</dbReference>
<evidence type="ECO:0000256" key="3">
    <source>
        <dbReference type="ARBA" id="ARBA00023125"/>
    </source>
</evidence>
<dbReference type="Gene3D" id="1.10.443.10">
    <property type="entry name" value="Intergrase catalytic core"/>
    <property type="match status" value="1"/>
</dbReference>
<gene>
    <name evidence="8" type="ORF">COY67_00190</name>
</gene>
<dbReference type="InterPro" id="IPR013762">
    <property type="entry name" value="Integrase-like_cat_sf"/>
</dbReference>
<dbReference type="InterPro" id="IPR011010">
    <property type="entry name" value="DNA_brk_join_enz"/>
</dbReference>
<keyword evidence="3 5" id="KW-0238">DNA-binding</keyword>
<dbReference type="AlphaFoldDB" id="A0A2M7RFS9"/>
<dbReference type="InterPro" id="IPR050090">
    <property type="entry name" value="Tyrosine_recombinase_XerCD"/>
</dbReference>
<dbReference type="NCBIfam" id="NF040815">
    <property type="entry name" value="recomb_XerA_Arch"/>
    <property type="match status" value="1"/>
</dbReference>
<evidence type="ECO:0000313" key="9">
    <source>
        <dbReference type="Proteomes" id="UP000228689"/>
    </source>
</evidence>
<dbReference type="PANTHER" id="PTHR30349">
    <property type="entry name" value="PHAGE INTEGRASE-RELATED"/>
    <property type="match status" value="1"/>
</dbReference>
<feature type="domain" description="Core-binding (CB)" evidence="7">
    <location>
        <begin position="25"/>
        <end position="102"/>
    </location>
</feature>
<organism evidence="8 9">
    <name type="scientific">Candidatus Komeilibacteria bacterium CG_4_10_14_0_8_um_filter_37_78</name>
    <dbReference type="NCBI Taxonomy" id="1974471"/>
    <lineage>
        <taxon>Bacteria</taxon>
        <taxon>Candidatus Komeiliibacteriota</taxon>
    </lineage>
</organism>
<dbReference type="EMBL" id="PFMC01000006">
    <property type="protein sequence ID" value="PIY95401.1"/>
    <property type="molecule type" value="Genomic_DNA"/>
</dbReference>
<dbReference type="SUPFAM" id="SSF56349">
    <property type="entry name" value="DNA breaking-rejoining enzymes"/>
    <property type="match status" value="1"/>
</dbReference>
<accession>A0A2M7RFS9</accession>
<keyword evidence="4" id="KW-0233">DNA recombination</keyword>
<dbReference type="GO" id="GO:0003677">
    <property type="term" value="F:DNA binding"/>
    <property type="evidence" value="ECO:0007669"/>
    <property type="project" value="UniProtKB-UniRule"/>
</dbReference>
<dbReference type="PROSITE" id="PS51898">
    <property type="entry name" value="TYR_RECOMBINASE"/>
    <property type="match status" value="1"/>
</dbReference>
<name>A0A2M7RFS9_9BACT</name>
<proteinExistence type="inferred from homology"/>
<dbReference type="Gene3D" id="1.10.150.130">
    <property type="match status" value="1"/>
</dbReference>
<dbReference type="InterPro" id="IPR010998">
    <property type="entry name" value="Integrase_recombinase_N"/>
</dbReference>
<sequence>MKSKFEQGLRILKSSYNPANIVKSHPLSSLAQELIIRGLSKRTIKLYLSYNMQFLQYLGKSAKEVTSQDIKDYLLYLKFKNYSNTSLNLVISALKFYYTQVLKRKLFFNISRPKREKYLPNILSKSEIISLINLTGNLKHKLILSLMYGSGLRVSEVVKLKLRHFDLINREVLVKAGKGNKDRYTILSNYSINLFKKYIEILPNNQIYLFTGLKLNSHLSQRSAQKIFVQALNKAHIVKKVSCHSLRHSFATHLLESGVEMRLIQKLLGHTNIKTTQTYVRVAKSYLNSIKSPLD</sequence>
<feature type="domain" description="Tyr recombinase" evidence="6">
    <location>
        <begin position="118"/>
        <end position="292"/>
    </location>
</feature>
<dbReference type="InterPro" id="IPR002104">
    <property type="entry name" value="Integrase_catalytic"/>
</dbReference>
<evidence type="ECO:0000259" key="6">
    <source>
        <dbReference type="PROSITE" id="PS51898"/>
    </source>
</evidence>
<reference evidence="9" key="1">
    <citation type="submission" date="2017-09" db="EMBL/GenBank/DDBJ databases">
        <title>Depth-based differentiation of microbial function through sediment-hosted aquifers and enrichment of novel symbionts in the deep terrestrial subsurface.</title>
        <authorList>
            <person name="Probst A.J."/>
            <person name="Ladd B."/>
            <person name="Jarett J.K."/>
            <person name="Geller-Mcgrath D.E."/>
            <person name="Sieber C.M.K."/>
            <person name="Emerson J.B."/>
            <person name="Anantharaman K."/>
            <person name="Thomas B.C."/>
            <person name="Malmstrom R."/>
            <person name="Stieglmeier M."/>
            <person name="Klingl A."/>
            <person name="Woyke T."/>
            <person name="Ryan C.M."/>
            <person name="Banfield J.F."/>
        </authorList>
    </citation>
    <scope>NUCLEOTIDE SEQUENCE [LARGE SCALE GENOMIC DNA]</scope>
</reference>
<evidence type="ECO:0000259" key="7">
    <source>
        <dbReference type="PROSITE" id="PS51900"/>
    </source>
</evidence>
<dbReference type="GO" id="GO:0006310">
    <property type="term" value="P:DNA recombination"/>
    <property type="evidence" value="ECO:0007669"/>
    <property type="project" value="UniProtKB-KW"/>
</dbReference>
<protein>
    <submittedName>
        <fullName evidence="8">Integrase</fullName>
    </submittedName>
</protein>
<evidence type="ECO:0000256" key="2">
    <source>
        <dbReference type="ARBA" id="ARBA00022908"/>
    </source>
</evidence>
<comment type="similarity">
    <text evidence="1">Belongs to the 'phage' integrase family.</text>
</comment>
<dbReference type="PANTHER" id="PTHR30349:SF64">
    <property type="entry name" value="PROPHAGE INTEGRASE INTD-RELATED"/>
    <property type="match status" value="1"/>
</dbReference>
<dbReference type="Proteomes" id="UP000228689">
    <property type="component" value="Unassembled WGS sequence"/>
</dbReference>
<comment type="caution">
    <text evidence="8">The sequence shown here is derived from an EMBL/GenBank/DDBJ whole genome shotgun (WGS) entry which is preliminary data.</text>
</comment>
<dbReference type="Pfam" id="PF00589">
    <property type="entry name" value="Phage_integrase"/>
    <property type="match status" value="1"/>
</dbReference>